<dbReference type="GeneID" id="6085175"/>
<feature type="region of interest" description="Disordered" evidence="1">
    <location>
        <begin position="405"/>
        <end position="430"/>
    </location>
</feature>
<name>B0E010_LACBS</name>
<feature type="compositionally biased region" description="Basic residues" evidence="1">
    <location>
        <begin position="565"/>
        <end position="577"/>
    </location>
</feature>
<protein>
    <submittedName>
        <fullName evidence="2">Predicted protein</fullName>
    </submittedName>
</protein>
<dbReference type="InParanoid" id="B0E010"/>
<dbReference type="STRING" id="486041.B0E010"/>
<organism evidence="3">
    <name type="scientific">Laccaria bicolor (strain S238N-H82 / ATCC MYA-4686)</name>
    <name type="common">Bicoloured deceiver</name>
    <name type="synonym">Laccaria laccata var. bicolor</name>
    <dbReference type="NCBI Taxonomy" id="486041"/>
    <lineage>
        <taxon>Eukaryota</taxon>
        <taxon>Fungi</taxon>
        <taxon>Dikarya</taxon>
        <taxon>Basidiomycota</taxon>
        <taxon>Agaricomycotina</taxon>
        <taxon>Agaricomycetes</taxon>
        <taxon>Agaricomycetidae</taxon>
        <taxon>Agaricales</taxon>
        <taxon>Agaricineae</taxon>
        <taxon>Hydnangiaceae</taxon>
        <taxon>Laccaria</taxon>
    </lineage>
</organism>
<dbReference type="Proteomes" id="UP000001194">
    <property type="component" value="Unassembled WGS sequence"/>
</dbReference>
<dbReference type="EMBL" id="DS547158">
    <property type="protein sequence ID" value="EDQ99816.1"/>
    <property type="molecule type" value="Genomic_DNA"/>
</dbReference>
<feature type="region of interest" description="Disordered" evidence="1">
    <location>
        <begin position="231"/>
        <end position="258"/>
    </location>
</feature>
<dbReference type="RefSeq" id="XP_001889508.1">
    <property type="nucleotide sequence ID" value="XM_001889473.1"/>
</dbReference>
<accession>B0E010</accession>
<dbReference type="OrthoDB" id="3026831at2759"/>
<dbReference type="AlphaFoldDB" id="B0E010"/>
<feature type="compositionally biased region" description="Low complexity" evidence="1">
    <location>
        <begin position="516"/>
        <end position="564"/>
    </location>
</feature>
<feature type="region of interest" description="Disordered" evidence="1">
    <location>
        <begin position="514"/>
        <end position="577"/>
    </location>
</feature>
<feature type="compositionally biased region" description="Polar residues" evidence="1">
    <location>
        <begin position="233"/>
        <end position="245"/>
    </location>
</feature>
<dbReference type="KEGG" id="lbc:LACBIDRAFT_334709"/>
<proteinExistence type="predicted"/>
<sequence length="577" mass="62602">MKVSGVSSKFLASIQDQSLSSVKIILVAVKLRRVLFKAGVHLKTKICRLIDQFTKVMDIEWLYRLRSTKVVGLGRHPNIPHMIAVSAFESEMSFLVFDDEYEGTVDRMLSQALKKDLKQSLILGLRTSGLDYLQGLKYPFVPVGSDHFVVMSCKGKVVISFDVEGVCQIEQSSEETSLSASADRALILFHELCEKTFDEACKAHYGGQQIQRAHIDEFDEDLPGNRFEKLDDNLSSSNAHASPSMTRGRALLAASPRQPDGRRQELIWKSATGVRVTLDDISLQFQDFLYSHPPSSEPILNRRRGRYMARTSHRCPGYNRIEITLTPDISRSAIVSHSSPTPGEICPVFSTPRNTNLYAVAVRYPINYGDNQEIDSNDRLREDIATKAMEGRMREEVPEAVSCGPAASSESLQPNVVTEPPVSKAGGGSTIPSVPTELTLTGQHDAEGSLKPVVRDVVVVDSTLGCWNTLAHVPFVGKVPTMVETTPVPSTPPRRPVIGADGKMVMVDADDHLQLSSGTAGSSGTERSSGTVGSSGTDGSSGTEGSSCTEGSSGTEESSVTAGSRKGRGKTKVKKRG</sequence>
<reference evidence="2 3" key="1">
    <citation type="journal article" date="2008" name="Nature">
        <title>The genome of Laccaria bicolor provides insights into mycorrhizal symbiosis.</title>
        <authorList>
            <person name="Martin F."/>
            <person name="Aerts A."/>
            <person name="Ahren D."/>
            <person name="Brun A."/>
            <person name="Danchin E.G.J."/>
            <person name="Duchaussoy F."/>
            <person name="Gibon J."/>
            <person name="Kohler A."/>
            <person name="Lindquist E."/>
            <person name="Pereda V."/>
            <person name="Salamov A."/>
            <person name="Shapiro H.J."/>
            <person name="Wuyts J."/>
            <person name="Blaudez D."/>
            <person name="Buee M."/>
            <person name="Brokstein P."/>
            <person name="Canbaeck B."/>
            <person name="Cohen D."/>
            <person name="Courty P.E."/>
            <person name="Coutinho P.M."/>
            <person name="Delaruelle C."/>
            <person name="Detter J.C."/>
            <person name="Deveau A."/>
            <person name="DiFazio S."/>
            <person name="Duplessis S."/>
            <person name="Fraissinet-Tachet L."/>
            <person name="Lucic E."/>
            <person name="Frey-Klett P."/>
            <person name="Fourrey C."/>
            <person name="Feussner I."/>
            <person name="Gay G."/>
            <person name="Grimwood J."/>
            <person name="Hoegger P.J."/>
            <person name="Jain P."/>
            <person name="Kilaru S."/>
            <person name="Labbe J."/>
            <person name="Lin Y.C."/>
            <person name="Legue V."/>
            <person name="Le Tacon F."/>
            <person name="Marmeisse R."/>
            <person name="Melayah D."/>
            <person name="Montanini B."/>
            <person name="Muratet M."/>
            <person name="Nehls U."/>
            <person name="Niculita-Hirzel H."/>
            <person name="Oudot-Le Secq M.P."/>
            <person name="Peter M."/>
            <person name="Quesneville H."/>
            <person name="Rajashekar B."/>
            <person name="Reich M."/>
            <person name="Rouhier N."/>
            <person name="Schmutz J."/>
            <person name="Yin T."/>
            <person name="Chalot M."/>
            <person name="Henrissat B."/>
            <person name="Kuees U."/>
            <person name="Lucas S."/>
            <person name="Van de Peer Y."/>
            <person name="Podila G.K."/>
            <person name="Polle A."/>
            <person name="Pukkila P.J."/>
            <person name="Richardson P.M."/>
            <person name="Rouze P."/>
            <person name="Sanders I.R."/>
            <person name="Stajich J.E."/>
            <person name="Tunlid A."/>
            <person name="Tuskan G."/>
            <person name="Grigoriev I.V."/>
        </authorList>
    </citation>
    <scope>NUCLEOTIDE SEQUENCE [LARGE SCALE GENOMIC DNA]</scope>
    <source>
        <strain evidence="3">S238N-H82 / ATCC MYA-4686</strain>
    </source>
</reference>
<dbReference type="HOGENOM" id="CLU_472570_0_0_1"/>
<evidence type="ECO:0000256" key="1">
    <source>
        <dbReference type="SAM" id="MobiDB-lite"/>
    </source>
</evidence>
<evidence type="ECO:0000313" key="2">
    <source>
        <dbReference type="EMBL" id="EDQ99816.1"/>
    </source>
</evidence>
<keyword evidence="3" id="KW-1185">Reference proteome</keyword>
<evidence type="ECO:0000313" key="3">
    <source>
        <dbReference type="Proteomes" id="UP000001194"/>
    </source>
</evidence>
<gene>
    <name evidence="2" type="ORF">LACBIDRAFT_334709</name>
</gene>